<protein>
    <submittedName>
        <fullName evidence="2">Uncharacterized protein</fullName>
    </submittedName>
</protein>
<proteinExistence type="inferred from homology"/>
<comment type="caution">
    <text evidence="2">The sequence shown here is derived from an EMBL/GenBank/DDBJ whole genome shotgun (WGS) entry which is preliminary data.</text>
</comment>
<dbReference type="PANTHER" id="PTHR48229">
    <property type="entry name" value="CAIB/BAIF FAMILY ENZYME (AFU_ORTHOLOGUE AFUA_1G05360)-RELATED"/>
    <property type="match status" value="1"/>
</dbReference>
<dbReference type="PANTHER" id="PTHR48229:SF1">
    <property type="entry name" value="ALPHA METHYLACYL-COA RACEMASE-RELATED"/>
    <property type="match status" value="1"/>
</dbReference>
<dbReference type="InterPro" id="IPR003673">
    <property type="entry name" value="CoA-Trfase_fam_III"/>
</dbReference>
<dbReference type="InterPro" id="IPR052985">
    <property type="entry name" value="CoA-trans_III_biosynth/detox"/>
</dbReference>
<dbReference type="InterPro" id="IPR023606">
    <property type="entry name" value="CoA-Trfase_III_dom_1_sf"/>
</dbReference>
<accession>A0A9P8K029</accession>
<dbReference type="SUPFAM" id="SSF89796">
    <property type="entry name" value="CoA-transferase family III (CaiB/BaiF)"/>
    <property type="match status" value="2"/>
</dbReference>
<evidence type="ECO:0000313" key="2">
    <source>
        <dbReference type="EMBL" id="KAG9987967.1"/>
    </source>
</evidence>
<organism evidence="2 3">
    <name type="scientific">Aureobasidium melanogenum</name>
    <name type="common">Aureobasidium pullulans var. melanogenum</name>
    <dbReference type="NCBI Taxonomy" id="46634"/>
    <lineage>
        <taxon>Eukaryota</taxon>
        <taxon>Fungi</taxon>
        <taxon>Dikarya</taxon>
        <taxon>Ascomycota</taxon>
        <taxon>Pezizomycotina</taxon>
        <taxon>Dothideomycetes</taxon>
        <taxon>Dothideomycetidae</taxon>
        <taxon>Dothideales</taxon>
        <taxon>Saccotheciaceae</taxon>
        <taxon>Aureobasidium</taxon>
    </lineage>
</organism>
<dbReference type="AlphaFoldDB" id="A0A9P8K029"/>
<dbReference type="Pfam" id="PF02515">
    <property type="entry name" value="CoA_transf_3"/>
    <property type="match status" value="1"/>
</dbReference>
<sequence>MSSYSIAEESRKILFEKLLSDPTLNIPKSIRDAANKVKFVGGRSTPFVPTPFKMTESSTSLHALVAAAASAIASDRYKIDLQDIEVNSDLATLFLESVGLISIDGKPAVMDPGMQKELAKIDLHDMSSQIRRCVTLVYQTKDNRWYQLHGSMNATPTMDMMGVENDTSLTREQAIEIYKDKVLQWNSAEIEKTANEKYRQAGVVCYTPEEFFSSEHGKIMGAEPLWTVRPVEGARKAWPAASTTEGYKPLQGIRVIDFSRVIAAPVISKILAFLGADVIRISFSGNPDYPGTMPDLQTGKRDVDINIKTPEGIATFKELLKDADVLVDGFRPGAFAKLGFSSASMREINPSLIYVRENCYGFKGPLSSRSGWQQISDCLVGLSYTQGKFLGLEEAVVPLFPNSDYQTGLIGAAAVLQALLQRVNEDRTFDIDVSLTQYNIWFYRLGLYDEVQQQALLEQDPDFAPRSKDDMGDLVAKTHASLTKVRKDFVKPEYYWDMSGKDWGLDKGMKVLKPAFLFSQTRLGYNEPSGRRGRSEPKWL</sequence>
<dbReference type="EMBL" id="JAHFXS010000184">
    <property type="protein sequence ID" value="KAG9987967.1"/>
    <property type="molecule type" value="Genomic_DNA"/>
</dbReference>
<dbReference type="Proteomes" id="UP000729357">
    <property type="component" value="Unassembled WGS sequence"/>
</dbReference>
<gene>
    <name evidence="2" type="ORF">KCU98_g2968</name>
</gene>
<reference evidence="2" key="1">
    <citation type="journal article" date="2021" name="J Fungi (Basel)">
        <title>Virulence traits and population genomics of the black yeast Aureobasidium melanogenum.</title>
        <authorList>
            <person name="Cernosa A."/>
            <person name="Sun X."/>
            <person name="Gostincar C."/>
            <person name="Fang C."/>
            <person name="Gunde-Cimerman N."/>
            <person name="Song Z."/>
        </authorList>
    </citation>
    <scope>NUCLEOTIDE SEQUENCE</scope>
    <source>
        <strain evidence="2">EXF-9298</strain>
    </source>
</reference>
<dbReference type="GO" id="GO:0003824">
    <property type="term" value="F:catalytic activity"/>
    <property type="evidence" value="ECO:0007669"/>
    <property type="project" value="InterPro"/>
</dbReference>
<name>A0A9P8K029_AURME</name>
<comment type="similarity">
    <text evidence="1">Belongs to the CoA-transferase III family.</text>
</comment>
<keyword evidence="3" id="KW-1185">Reference proteome</keyword>
<feature type="non-terminal residue" evidence="2">
    <location>
        <position position="1"/>
    </location>
</feature>
<evidence type="ECO:0000256" key="1">
    <source>
        <dbReference type="ARBA" id="ARBA00008383"/>
    </source>
</evidence>
<evidence type="ECO:0000313" key="3">
    <source>
        <dbReference type="Proteomes" id="UP000729357"/>
    </source>
</evidence>
<reference evidence="2" key="2">
    <citation type="submission" date="2021-08" db="EMBL/GenBank/DDBJ databases">
        <authorList>
            <person name="Gostincar C."/>
            <person name="Sun X."/>
            <person name="Song Z."/>
            <person name="Gunde-Cimerman N."/>
        </authorList>
    </citation>
    <scope>NUCLEOTIDE SEQUENCE</scope>
    <source>
        <strain evidence="2">EXF-9298</strain>
    </source>
</reference>
<dbReference type="Gene3D" id="3.40.50.10540">
    <property type="entry name" value="Crotonobetainyl-coa:carnitine coa-transferase, domain 1"/>
    <property type="match status" value="1"/>
</dbReference>